<reference evidence="10" key="1">
    <citation type="journal article" date="2019" name="Plant Biotechnol. J.">
        <title>Genome sequencing of the Australian wild diploid species Gossypium australe highlights disease resistance and delayed gland morphogenesis.</title>
        <authorList>
            <person name="Cai Y."/>
            <person name="Cai X."/>
            <person name="Wang Q."/>
            <person name="Wang P."/>
            <person name="Zhang Y."/>
            <person name="Cai C."/>
            <person name="Xu Y."/>
            <person name="Wang K."/>
            <person name="Zhou Z."/>
            <person name="Wang C."/>
            <person name="Geng S."/>
            <person name="Li B."/>
            <person name="Dong Q."/>
            <person name="Hou Y."/>
            <person name="Wang H."/>
            <person name="Ai P."/>
            <person name="Liu Z."/>
            <person name="Yi F."/>
            <person name="Sun M."/>
            <person name="An G."/>
            <person name="Cheng J."/>
            <person name="Zhang Y."/>
            <person name="Shi Q."/>
            <person name="Xie Y."/>
            <person name="Shi X."/>
            <person name="Chang Y."/>
            <person name="Huang F."/>
            <person name="Chen Y."/>
            <person name="Hong S."/>
            <person name="Mi L."/>
            <person name="Sun Q."/>
            <person name="Zhang L."/>
            <person name="Zhou B."/>
            <person name="Peng R."/>
            <person name="Zhang X."/>
            <person name="Liu F."/>
        </authorList>
    </citation>
    <scope>NUCLEOTIDE SEQUENCE [LARGE SCALE GENOMIC DNA]</scope>
    <source>
        <strain evidence="10">cv. PA1801</strain>
    </source>
</reference>
<evidence type="ECO:0000256" key="1">
    <source>
        <dbReference type="ARBA" id="ARBA00000900"/>
    </source>
</evidence>
<dbReference type="SUPFAM" id="SSF52402">
    <property type="entry name" value="Adenine nucleotide alpha hydrolases-like"/>
    <property type="match status" value="1"/>
</dbReference>
<name>A0A5B6V6C9_9ROSI</name>
<dbReference type="GO" id="GO:0061630">
    <property type="term" value="F:ubiquitin protein ligase activity"/>
    <property type="evidence" value="ECO:0007669"/>
    <property type="project" value="UniProtKB-EC"/>
</dbReference>
<dbReference type="InterPro" id="IPR008271">
    <property type="entry name" value="Ser/Thr_kinase_AS"/>
</dbReference>
<evidence type="ECO:0000256" key="2">
    <source>
        <dbReference type="ARBA" id="ARBA00012483"/>
    </source>
</evidence>
<keyword evidence="4" id="KW-0833">Ubl conjugation pathway</keyword>
<evidence type="ECO:0000259" key="8">
    <source>
        <dbReference type="PROSITE" id="PS50011"/>
    </source>
</evidence>
<dbReference type="Gene3D" id="1.10.510.10">
    <property type="entry name" value="Transferase(Phosphotransferase) domain 1"/>
    <property type="match status" value="1"/>
</dbReference>
<dbReference type="Pfam" id="PF00069">
    <property type="entry name" value="Pkinase"/>
    <property type="match status" value="1"/>
</dbReference>
<dbReference type="InterPro" id="IPR011009">
    <property type="entry name" value="Kinase-like_dom_sf"/>
</dbReference>
<feature type="compositionally biased region" description="Basic and acidic residues" evidence="7">
    <location>
        <begin position="288"/>
        <end position="302"/>
    </location>
</feature>
<dbReference type="InterPro" id="IPR051348">
    <property type="entry name" value="U-box_ubiquitin_ligases"/>
</dbReference>
<gene>
    <name evidence="9" type="ORF">EPI10_008852</name>
</gene>
<dbReference type="GO" id="GO:0005524">
    <property type="term" value="F:ATP binding"/>
    <property type="evidence" value="ECO:0007669"/>
    <property type="project" value="UniProtKB-KW"/>
</dbReference>
<evidence type="ECO:0000256" key="4">
    <source>
        <dbReference type="ARBA" id="ARBA00022786"/>
    </source>
</evidence>
<dbReference type="OrthoDB" id="4062651at2759"/>
<accession>A0A5B6V6C9</accession>
<comment type="caution">
    <text evidence="9">The sequence shown here is derived from an EMBL/GenBank/DDBJ whole genome shotgun (WGS) entry which is preliminary data.</text>
</comment>
<keyword evidence="5" id="KW-0067">ATP-binding</keyword>
<feature type="region of interest" description="Disordered" evidence="7">
    <location>
        <begin position="179"/>
        <end position="330"/>
    </location>
</feature>
<dbReference type="PROSITE" id="PS50011">
    <property type="entry name" value="PROTEIN_KINASE_DOM"/>
    <property type="match status" value="1"/>
</dbReference>
<dbReference type="AlphaFoldDB" id="A0A5B6V6C9"/>
<dbReference type="SMART" id="SM00220">
    <property type="entry name" value="S_TKc"/>
    <property type="match status" value="1"/>
</dbReference>
<dbReference type="Pfam" id="PF00582">
    <property type="entry name" value="Usp"/>
    <property type="match status" value="1"/>
</dbReference>
<feature type="coiled-coil region" evidence="6">
    <location>
        <begin position="369"/>
        <end position="452"/>
    </location>
</feature>
<evidence type="ECO:0000256" key="6">
    <source>
        <dbReference type="SAM" id="Coils"/>
    </source>
</evidence>
<evidence type="ECO:0000256" key="7">
    <source>
        <dbReference type="SAM" id="MobiDB-lite"/>
    </source>
</evidence>
<dbReference type="EMBL" id="SMMG02000008">
    <property type="protein sequence ID" value="KAA3464624.1"/>
    <property type="molecule type" value="Genomic_DNA"/>
</dbReference>
<proteinExistence type="predicted"/>
<dbReference type="EC" id="2.3.2.27" evidence="2"/>
<protein>
    <recommendedName>
        <fullName evidence="2">RING-type E3 ubiquitin transferase</fullName>
        <ecNumber evidence="2">2.3.2.27</ecNumber>
    </recommendedName>
</protein>
<evidence type="ECO:0000313" key="10">
    <source>
        <dbReference type="Proteomes" id="UP000325315"/>
    </source>
</evidence>
<dbReference type="GO" id="GO:0004672">
    <property type="term" value="F:protein kinase activity"/>
    <property type="evidence" value="ECO:0007669"/>
    <property type="project" value="InterPro"/>
</dbReference>
<dbReference type="FunFam" id="3.30.200.20:FF:000162">
    <property type="entry name" value="Adenine nucleotide alpha hydrolase-like domain kinase"/>
    <property type="match status" value="1"/>
</dbReference>
<dbReference type="Gene3D" id="3.30.200.20">
    <property type="entry name" value="Phosphorylase Kinase, domain 1"/>
    <property type="match status" value="1"/>
</dbReference>
<evidence type="ECO:0000256" key="5">
    <source>
        <dbReference type="ARBA" id="ARBA00022840"/>
    </source>
</evidence>
<dbReference type="PANTHER" id="PTHR45647">
    <property type="entry name" value="OS02G0152300 PROTEIN"/>
    <property type="match status" value="1"/>
</dbReference>
<dbReference type="Proteomes" id="UP000325315">
    <property type="component" value="Unassembled WGS sequence"/>
</dbReference>
<dbReference type="InterPro" id="IPR014729">
    <property type="entry name" value="Rossmann-like_a/b/a_fold"/>
</dbReference>
<feature type="compositionally biased region" description="Polar residues" evidence="7">
    <location>
        <begin position="271"/>
        <end position="281"/>
    </location>
</feature>
<feature type="compositionally biased region" description="Low complexity" evidence="7">
    <location>
        <begin position="231"/>
        <end position="256"/>
    </location>
</feature>
<keyword evidence="3" id="KW-0547">Nucleotide-binding</keyword>
<dbReference type="InterPro" id="IPR000719">
    <property type="entry name" value="Prot_kinase_dom"/>
</dbReference>
<dbReference type="InterPro" id="IPR006016">
    <property type="entry name" value="UspA"/>
</dbReference>
<keyword evidence="6" id="KW-0175">Coiled coil</keyword>
<feature type="compositionally biased region" description="Polar residues" evidence="7">
    <location>
        <begin position="309"/>
        <end position="330"/>
    </location>
</feature>
<dbReference type="SUPFAM" id="SSF56112">
    <property type="entry name" value="Protein kinase-like (PK-like)"/>
    <property type="match status" value="1"/>
</dbReference>
<feature type="domain" description="Protein kinase" evidence="8">
    <location>
        <begin position="468"/>
        <end position="731"/>
    </location>
</feature>
<organism evidence="9 10">
    <name type="scientific">Gossypium australe</name>
    <dbReference type="NCBI Taxonomy" id="47621"/>
    <lineage>
        <taxon>Eukaryota</taxon>
        <taxon>Viridiplantae</taxon>
        <taxon>Streptophyta</taxon>
        <taxon>Embryophyta</taxon>
        <taxon>Tracheophyta</taxon>
        <taxon>Spermatophyta</taxon>
        <taxon>Magnoliopsida</taxon>
        <taxon>eudicotyledons</taxon>
        <taxon>Gunneridae</taxon>
        <taxon>Pentapetalae</taxon>
        <taxon>rosids</taxon>
        <taxon>malvids</taxon>
        <taxon>Malvales</taxon>
        <taxon>Malvaceae</taxon>
        <taxon>Malvoideae</taxon>
        <taxon>Gossypium</taxon>
    </lineage>
</organism>
<evidence type="ECO:0000313" key="9">
    <source>
        <dbReference type="EMBL" id="KAA3464624.1"/>
    </source>
</evidence>
<dbReference type="Gene3D" id="3.40.50.620">
    <property type="entry name" value="HUPs"/>
    <property type="match status" value="1"/>
</dbReference>
<comment type="catalytic activity">
    <reaction evidence="1">
        <text>S-ubiquitinyl-[E2 ubiquitin-conjugating enzyme]-L-cysteine + [acceptor protein]-L-lysine = [E2 ubiquitin-conjugating enzyme]-L-cysteine + N(6)-ubiquitinyl-[acceptor protein]-L-lysine.</text>
        <dbReference type="EC" id="2.3.2.27"/>
    </reaction>
</comment>
<sequence length="839" mass="93628">MLFLSFLFKHYIVNHNAVFPPARVTMEETSGYTAIAVDKDRNSQLAAKWAVDHLLKTGSKCFFVHVLTKSLHPQEFEATPMEGRPPSEAEMQLYFLSCRGYCSRKGIESHEMVLHGIDVPSTLVDYINNNDIGNIIVGASSRNVLTRKLRNPDVPTSLLKLAPESCGVYVISKGRVQASRLASRSQKSEDSKSTNPHKSQHLKALLSTRTYDNSEIEDISRSRSTSSHFNGSSSLTRTSSHRTVSSSKGRSSGITSDRVSDSFQVRPCENLKTNKQVTSPKASKRSKRPESLHRISIPERTDFSGPPSCGSTDISSHGSESTAYNSSSLASLTPRGLEVEMKRLQKELKRSMDMFKSVCEEAVVAKDKLKKLQEWKEAEERKLEELKLSEEAAVALAEAEREKTKAAMDAAQTAQRLADMEARKRKLAELKANQEEEEKQRALDKLVNNKAAYRKYTLDDIEAATDYFASAHKIGEGGYGPVFKATLDHTAVAVKILRPDISQGQKQFQQEVEVLSCMRHPHLVLLIGACPEYGCLVYEYMENGSLEDRLFRKDNTPSIPWKIRFRIAAEIATGLLFLHQTKPEPLVHRDLKPANILLDRNYVSKISDVGLSRLVPASIADGVAQYRLTAARGTFCYIDPEYQQTGMLGVKSDLYSLGVVLLQLLTSKPPVGLSVHIQEAIEKGTFAEMLDPTVPDWPVEEALSLAKLALQCCELRKRDRPDLDSVVLPELNRLRNLELQHEANNSDIQHEANNSEKVASKAPLHISVPEIRSQENQNNERSGWQRLVSITRVWKSNILPSNRGVAGKSNRKPGESSCWSFVTCTGPPQQLRRAKSFSS</sequence>
<keyword evidence="10" id="KW-1185">Reference proteome</keyword>
<dbReference type="PANTHER" id="PTHR45647:SF51">
    <property type="entry name" value="PROTEIN KINASE SUPERFAMILY PROTEIN"/>
    <property type="match status" value="1"/>
</dbReference>
<dbReference type="PROSITE" id="PS00108">
    <property type="entry name" value="PROTEIN_KINASE_ST"/>
    <property type="match status" value="1"/>
</dbReference>
<evidence type="ECO:0000256" key="3">
    <source>
        <dbReference type="ARBA" id="ARBA00022741"/>
    </source>
</evidence>